<keyword evidence="9 19" id="KW-0378">Hydrolase</keyword>
<evidence type="ECO:0000313" key="20">
    <source>
        <dbReference type="Proteomes" id="UP001172102"/>
    </source>
</evidence>
<dbReference type="GO" id="GO:0005525">
    <property type="term" value="F:GTP binding"/>
    <property type="evidence" value="ECO:0007669"/>
    <property type="project" value="UniProtKB-KW"/>
</dbReference>
<comment type="cofactor">
    <cofactor evidence="1">
        <name>Mg(2+)</name>
        <dbReference type="ChEBI" id="CHEBI:18420"/>
    </cofactor>
</comment>
<keyword evidence="15" id="KW-0472">Membrane</keyword>
<protein>
    <submittedName>
        <fullName evidence="19">P-loop containing nucleoside triphosphate hydrolase protein</fullName>
    </submittedName>
</protein>
<keyword evidence="6" id="KW-0812">Transmembrane</keyword>
<keyword evidence="10" id="KW-1002">Plastid outer membrane</keyword>
<keyword evidence="14" id="KW-0342">GTP-binding</keyword>
<dbReference type="EMBL" id="JAUKUA010000005">
    <property type="protein sequence ID" value="KAK0711821.1"/>
    <property type="molecule type" value="Genomic_DNA"/>
</dbReference>
<keyword evidence="4" id="KW-0150">Chloroplast</keyword>
<evidence type="ECO:0000256" key="3">
    <source>
        <dbReference type="ARBA" id="ARBA00022448"/>
    </source>
</evidence>
<dbReference type="GO" id="GO:0016020">
    <property type="term" value="C:membrane"/>
    <property type="evidence" value="ECO:0007669"/>
    <property type="project" value="UniProtKB-SubCell"/>
</dbReference>
<dbReference type="Proteomes" id="UP001172102">
    <property type="component" value="Unassembled WGS sequence"/>
</dbReference>
<dbReference type="InterPro" id="IPR045058">
    <property type="entry name" value="GIMA/IAN/Toc"/>
</dbReference>
<evidence type="ECO:0000256" key="17">
    <source>
        <dbReference type="SAM" id="MobiDB-lite"/>
    </source>
</evidence>
<dbReference type="AlphaFoldDB" id="A0AA40A9R5"/>
<accession>A0AA40A9R5</accession>
<keyword evidence="13" id="KW-1133">Transmembrane helix</keyword>
<evidence type="ECO:0000256" key="5">
    <source>
        <dbReference type="ARBA" id="ARBA00022640"/>
    </source>
</evidence>
<keyword evidence="12" id="KW-0653">Protein transport</keyword>
<dbReference type="SUPFAM" id="SSF52540">
    <property type="entry name" value="P-loop containing nucleoside triphosphate hydrolases"/>
    <property type="match status" value="1"/>
</dbReference>
<comment type="subcellular location">
    <subcellularLocation>
        <location evidence="2">Membrane</location>
        <topology evidence="2">Single-pass membrane protein</topology>
    </subcellularLocation>
    <subcellularLocation>
        <location evidence="16">Plastid</location>
        <location evidence="16">Chloroplast outer membrane</location>
    </subcellularLocation>
</comment>
<dbReference type="GO" id="GO:0015031">
    <property type="term" value="P:protein transport"/>
    <property type="evidence" value="ECO:0007669"/>
    <property type="project" value="UniProtKB-KW"/>
</dbReference>
<evidence type="ECO:0000256" key="9">
    <source>
        <dbReference type="ARBA" id="ARBA00022801"/>
    </source>
</evidence>
<evidence type="ECO:0000256" key="1">
    <source>
        <dbReference type="ARBA" id="ARBA00001946"/>
    </source>
</evidence>
<organism evidence="19 20">
    <name type="scientific">Lasiosphaeris hirsuta</name>
    <dbReference type="NCBI Taxonomy" id="260670"/>
    <lineage>
        <taxon>Eukaryota</taxon>
        <taxon>Fungi</taxon>
        <taxon>Dikarya</taxon>
        <taxon>Ascomycota</taxon>
        <taxon>Pezizomycotina</taxon>
        <taxon>Sordariomycetes</taxon>
        <taxon>Sordariomycetidae</taxon>
        <taxon>Sordariales</taxon>
        <taxon>Lasiosphaeriaceae</taxon>
        <taxon>Lasiosphaeris</taxon>
    </lineage>
</organism>
<comment type="caution">
    <text evidence="19">The sequence shown here is derived from an EMBL/GenBank/DDBJ whole genome shotgun (WGS) entry which is preliminary data.</text>
</comment>
<evidence type="ECO:0000256" key="16">
    <source>
        <dbReference type="ARBA" id="ARBA00024013"/>
    </source>
</evidence>
<keyword evidence="11" id="KW-0460">Magnesium</keyword>
<dbReference type="GO" id="GO:0016787">
    <property type="term" value="F:hydrolase activity"/>
    <property type="evidence" value="ECO:0007669"/>
    <property type="project" value="UniProtKB-KW"/>
</dbReference>
<evidence type="ECO:0000256" key="2">
    <source>
        <dbReference type="ARBA" id="ARBA00004167"/>
    </source>
</evidence>
<evidence type="ECO:0000256" key="14">
    <source>
        <dbReference type="ARBA" id="ARBA00023134"/>
    </source>
</evidence>
<evidence type="ECO:0000256" key="6">
    <source>
        <dbReference type="ARBA" id="ARBA00022692"/>
    </source>
</evidence>
<keyword evidence="7" id="KW-0479">Metal-binding</keyword>
<evidence type="ECO:0000259" key="18">
    <source>
        <dbReference type="Pfam" id="PF04548"/>
    </source>
</evidence>
<evidence type="ECO:0000256" key="12">
    <source>
        <dbReference type="ARBA" id="ARBA00022927"/>
    </source>
</evidence>
<keyword evidence="20" id="KW-1185">Reference proteome</keyword>
<dbReference type="Gene3D" id="3.40.50.300">
    <property type="entry name" value="P-loop containing nucleotide triphosphate hydrolases"/>
    <property type="match status" value="1"/>
</dbReference>
<evidence type="ECO:0000256" key="8">
    <source>
        <dbReference type="ARBA" id="ARBA00022741"/>
    </source>
</evidence>
<dbReference type="InterPro" id="IPR027417">
    <property type="entry name" value="P-loop_NTPase"/>
</dbReference>
<evidence type="ECO:0000256" key="15">
    <source>
        <dbReference type="ARBA" id="ARBA00023136"/>
    </source>
</evidence>
<keyword evidence="3" id="KW-0813">Transport</keyword>
<evidence type="ECO:0000313" key="19">
    <source>
        <dbReference type="EMBL" id="KAK0711821.1"/>
    </source>
</evidence>
<keyword evidence="8" id="KW-0547">Nucleotide-binding</keyword>
<evidence type="ECO:0000256" key="7">
    <source>
        <dbReference type="ARBA" id="ARBA00022723"/>
    </source>
</evidence>
<dbReference type="PANTHER" id="PTHR10903">
    <property type="entry name" value="GTPASE, IMAP FAMILY MEMBER-RELATED"/>
    <property type="match status" value="1"/>
</dbReference>
<dbReference type="Pfam" id="PF04548">
    <property type="entry name" value="AIG1"/>
    <property type="match status" value="1"/>
</dbReference>
<evidence type="ECO:0000256" key="13">
    <source>
        <dbReference type="ARBA" id="ARBA00022989"/>
    </source>
</evidence>
<proteinExistence type="predicted"/>
<feature type="region of interest" description="Disordered" evidence="17">
    <location>
        <begin position="240"/>
        <end position="262"/>
    </location>
</feature>
<feature type="domain" description="AIG1-type G" evidence="18">
    <location>
        <begin position="11"/>
        <end position="151"/>
    </location>
</feature>
<evidence type="ECO:0000256" key="11">
    <source>
        <dbReference type="ARBA" id="ARBA00022842"/>
    </source>
</evidence>
<sequence length="300" mass="34256">MEQGQDVLIGLIGVTGAGKTTFASIASGQTDLKIGNTLKSCTQEPQVVKFEIDGHHIILVDTPGFDDDERSDVEILEIIAKWLSLHNYGRQHPLLDGLILLHPITANRVGGTERKRTRLLQTILGEDAYKRVIIATTMWDDLRNDDDRFTKRMQARLEDGEVWSEMYSKGATVLRHDNNKRSAHDIVRRIIQMSKAENGGVQLQLQKELADVKGKVSRTTVGKEVKRDLKSKLQMLNNDLKDLDSSKPQGQVGDLESKEMREWEENRQDVMQKIMDGENQLRRLNKLVVRMKRLWFKIFG</sequence>
<gene>
    <name evidence="19" type="ORF">B0H67DRAFT_541745</name>
</gene>
<evidence type="ECO:0000256" key="10">
    <source>
        <dbReference type="ARBA" id="ARBA00022805"/>
    </source>
</evidence>
<name>A0AA40A9R5_9PEZI</name>
<dbReference type="PANTHER" id="PTHR10903:SF135">
    <property type="entry name" value="TRANSLOCASE OF CHLOROPLAST 120, CHLOROPLASTIC-RELATED"/>
    <property type="match status" value="1"/>
</dbReference>
<reference evidence="19" key="1">
    <citation type="submission" date="2023-06" db="EMBL/GenBank/DDBJ databases">
        <title>Genome-scale phylogeny and comparative genomics of the fungal order Sordariales.</title>
        <authorList>
            <consortium name="Lawrence Berkeley National Laboratory"/>
            <person name="Hensen N."/>
            <person name="Bonometti L."/>
            <person name="Westerberg I."/>
            <person name="Brannstrom I.O."/>
            <person name="Guillou S."/>
            <person name="Cros-Aarteil S."/>
            <person name="Calhoun S."/>
            <person name="Haridas S."/>
            <person name="Kuo A."/>
            <person name="Mondo S."/>
            <person name="Pangilinan J."/>
            <person name="Riley R."/>
            <person name="Labutti K."/>
            <person name="Andreopoulos B."/>
            <person name="Lipzen A."/>
            <person name="Chen C."/>
            <person name="Yanf M."/>
            <person name="Daum C."/>
            <person name="Ng V."/>
            <person name="Clum A."/>
            <person name="Steindorff A."/>
            <person name="Ohm R."/>
            <person name="Martin F."/>
            <person name="Silar P."/>
            <person name="Natvig D."/>
            <person name="Lalanne C."/>
            <person name="Gautier V."/>
            <person name="Ament-Velasquez S.L."/>
            <person name="Kruys A."/>
            <person name="Hutchinson M.I."/>
            <person name="Powell A.J."/>
            <person name="Barry K."/>
            <person name="Miller A.N."/>
            <person name="Grigoriev I.V."/>
            <person name="Debuchy R."/>
            <person name="Gladieux P."/>
            <person name="Thoren M.H."/>
            <person name="Johannesson H."/>
        </authorList>
    </citation>
    <scope>NUCLEOTIDE SEQUENCE</scope>
    <source>
        <strain evidence="19">SMH4607-1</strain>
    </source>
</reference>
<dbReference type="GO" id="GO:0046872">
    <property type="term" value="F:metal ion binding"/>
    <property type="evidence" value="ECO:0007669"/>
    <property type="project" value="UniProtKB-KW"/>
</dbReference>
<keyword evidence="5" id="KW-0934">Plastid</keyword>
<dbReference type="InterPro" id="IPR006703">
    <property type="entry name" value="G_AIG1"/>
</dbReference>
<evidence type="ECO:0000256" key="4">
    <source>
        <dbReference type="ARBA" id="ARBA00022528"/>
    </source>
</evidence>